<dbReference type="Gene3D" id="2.60.40.1970">
    <property type="entry name" value="YEATS domain"/>
    <property type="match status" value="1"/>
</dbReference>
<dbReference type="InterPro" id="IPR038704">
    <property type="entry name" value="YEAST_sf"/>
</dbReference>
<protein>
    <recommendedName>
        <fullName evidence="7">Protein AF-9 homolog</fullName>
    </recommendedName>
</protein>
<dbReference type="InterPro" id="IPR005033">
    <property type="entry name" value="YEATS"/>
</dbReference>
<dbReference type="EMBL" id="ML977345">
    <property type="protein sequence ID" value="KAF2108828.1"/>
    <property type="molecule type" value="Genomic_DNA"/>
</dbReference>
<dbReference type="Proteomes" id="UP000799770">
    <property type="component" value="Unassembled WGS sequence"/>
</dbReference>
<keyword evidence="4 6" id="KW-0539">Nucleus</keyword>
<comment type="similarity">
    <text evidence="7">Belongs to the YAF9 family.</text>
</comment>
<reference evidence="11" key="1">
    <citation type="journal article" date="2020" name="Stud. Mycol.">
        <title>101 Dothideomycetes genomes: a test case for predicting lifestyles and emergence of pathogens.</title>
        <authorList>
            <person name="Haridas S."/>
            <person name="Albert R."/>
            <person name="Binder M."/>
            <person name="Bloem J."/>
            <person name="Labutti K."/>
            <person name="Salamov A."/>
            <person name="Andreopoulos B."/>
            <person name="Baker S."/>
            <person name="Barry K."/>
            <person name="Bills G."/>
            <person name="Bluhm B."/>
            <person name="Cannon C."/>
            <person name="Castanera R."/>
            <person name="Culley D."/>
            <person name="Daum C."/>
            <person name="Ezra D."/>
            <person name="Gonzalez J."/>
            <person name="Henrissat B."/>
            <person name="Kuo A."/>
            <person name="Liang C."/>
            <person name="Lipzen A."/>
            <person name="Lutzoni F."/>
            <person name="Magnuson J."/>
            <person name="Mondo S."/>
            <person name="Nolan M."/>
            <person name="Ohm R."/>
            <person name="Pangilinan J."/>
            <person name="Park H.-J."/>
            <person name="Ramirez L."/>
            <person name="Alfaro M."/>
            <person name="Sun H."/>
            <person name="Tritt A."/>
            <person name="Yoshinaga Y."/>
            <person name="Zwiers L.-H."/>
            <person name="Turgeon B."/>
            <person name="Goodwin S."/>
            <person name="Spatafora J."/>
            <person name="Crous P."/>
            <person name="Grigoriev I."/>
        </authorList>
    </citation>
    <scope>NUCLEOTIDE SEQUENCE</scope>
    <source>
        <strain evidence="11">CBS 627.86</strain>
    </source>
</reference>
<dbReference type="SUPFAM" id="SSF57850">
    <property type="entry name" value="RING/U-box"/>
    <property type="match status" value="1"/>
</dbReference>
<accession>A0A6A5YRW7</accession>
<dbReference type="GO" id="GO:0006355">
    <property type="term" value="P:regulation of DNA-templated transcription"/>
    <property type="evidence" value="ECO:0007669"/>
    <property type="project" value="InterPro"/>
</dbReference>
<keyword evidence="1" id="KW-0479">Metal-binding</keyword>
<evidence type="ECO:0000259" key="9">
    <source>
        <dbReference type="PROSITE" id="PS50089"/>
    </source>
</evidence>
<keyword evidence="3" id="KW-0862">Zinc</keyword>
<comment type="function">
    <text evidence="7">Component of the SWR1 complex which mediates the ATP-dependent exchange of histone H2A for an H2A variant leading to transcriptional regulation of selected genes by chromatin remodeling. Component of the NuA4 histone acetyltransferase complex which is involved in transcriptional activation of selected genes principally by acetylation of nucleosomal histones H4 and H2A. The NuA4 complex is also involved in DNA repair. Yaf9 may also be required for viability in conditions in which the structural integrity of the spindle is compromised.</text>
</comment>
<evidence type="ECO:0000256" key="7">
    <source>
        <dbReference type="RuleBase" id="RU367117"/>
    </source>
</evidence>
<sequence length="313" mass="36054">MDEGDTSTLSVTHDDTCHICTNLLYNPVRTECNHVFCGFCMAQWSDTSRSMTQPLTRASALDDLNLTDFDPTFTAVDEYTSIEASCPVCRRQTSATLDQELARELEERHAGRYAERREDESQRLREGEEEGAESMVLLFGNKHRELRTREEEGRQNSHEWTFFVRASRPEIIKEIRVNLHPTFPRPREILTTPPFEIRRRGWGTFRIDFTIILKPPYVWTSPAPATASEPNFLKLDWTLSFDDRGAQNRLRTKIKKVDVDMDEETESDDDDFVPGDEDDSSSESDDDNDDETYQEESSRVSPVAWPHMEAGDA</sequence>
<comment type="domain">
    <text evidence="7">The coiled-coil domain is required for assembly into the NuA4 complex.</text>
</comment>
<dbReference type="GO" id="GO:0000812">
    <property type="term" value="C:Swr1 complex"/>
    <property type="evidence" value="ECO:0007669"/>
    <property type="project" value="UniProtKB-UniRule"/>
</dbReference>
<keyword evidence="7" id="KW-0804">Transcription</keyword>
<feature type="domain" description="YEATS" evidence="10">
    <location>
        <begin position="127"/>
        <end position="313"/>
    </location>
</feature>
<gene>
    <name evidence="7" type="primary">YAF9</name>
    <name evidence="11" type="ORF">BDV96DRAFT_254338</name>
</gene>
<dbReference type="PROSITE" id="PS50089">
    <property type="entry name" value="ZF_RING_2"/>
    <property type="match status" value="1"/>
</dbReference>
<dbReference type="OrthoDB" id="1630758at2759"/>
<feature type="compositionally biased region" description="Basic and acidic residues" evidence="8">
    <location>
        <begin position="110"/>
        <end position="126"/>
    </location>
</feature>
<evidence type="ECO:0000256" key="5">
    <source>
        <dbReference type="PROSITE-ProRule" id="PRU00175"/>
    </source>
</evidence>
<dbReference type="Gene3D" id="3.30.40.10">
    <property type="entry name" value="Zinc/RING finger domain, C3HC4 (zinc finger)"/>
    <property type="match status" value="1"/>
</dbReference>
<dbReference type="InterPro" id="IPR013083">
    <property type="entry name" value="Znf_RING/FYVE/PHD"/>
</dbReference>
<name>A0A6A5YRW7_9PLEO</name>
<dbReference type="PROSITE" id="PS51037">
    <property type="entry name" value="YEATS"/>
    <property type="match status" value="1"/>
</dbReference>
<feature type="region of interest" description="Disordered" evidence="8">
    <location>
        <begin position="110"/>
        <end position="131"/>
    </location>
</feature>
<keyword evidence="7" id="KW-0010">Activator</keyword>
<dbReference type="Pfam" id="PF13923">
    <property type="entry name" value="zf-C3HC4_2"/>
    <property type="match status" value="1"/>
</dbReference>
<keyword evidence="12" id="KW-1185">Reference proteome</keyword>
<keyword evidence="7" id="KW-0234">DNA repair</keyword>
<keyword evidence="7" id="KW-0156">Chromatin regulator</keyword>
<evidence type="ECO:0000256" key="1">
    <source>
        <dbReference type="ARBA" id="ARBA00022723"/>
    </source>
</evidence>
<dbReference type="Pfam" id="PF03366">
    <property type="entry name" value="YEATS"/>
    <property type="match status" value="1"/>
</dbReference>
<organism evidence="11 12">
    <name type="scientific">Lophiotrema nucula</name>
    <dbReference type="NCBI Taxonomy" id="690887"/>
    <lineage>
        <taxon>Eukaryota</taxon>
        <taxon>Fungi</taxon>
        <taxon>Dikarya</taxon>
        <taxon>Ascomycota</taxon>
        <taxon>Pezizomycotina</taxon>
        <taxon>Dothideomycetes</taxon>
        <taxon>Pleosporomycetidae</taxon>
        <taxon>Pleosporales</taxon>
        <taxon>Lophiotremataceae</taxon>
        <taxon>Lophiotrema</taxon>
    </lineage>
</organism>
<dbReference type="InterPro" id="IPR055129">
    <property type="entry name" value="YEATS_dom"/>
</dbReference>
<comment type="subunit">
    <text evidence="7">Component of the SWR1 chromatin-remodeling complex and of the NuA4 histone acetyltransferase complex.</text>
</comment>
<dbReference type="GO" id="GO:0005737">
    <property type="term" value="C:cytoplasm"/>
    <property type="evidence" value="ECO:0007669"/>
    <property type="project" value="UniProtKB-SubCell"/>
</dbReference>
<dbReference type="AlphaFoldDB" id="A0A6A5YRW7"/>
<dbReference type="InterPro" id="IPR017907">
    <property type="entry name" value="Znf_RING_CS"/>
</dbReference>
<dbReference type="GO" id="GO:0006325">
    <property type="term" value="P:chromatin organization"/>
    <property type="evidence" value="ECO:0007669"/>
    <property type="project" value="UniProtKB-KW"/>
</dbReference>
<evidence type="ECO:0000259" key="10">
    <source>
        <dbReference type="PROSITE" id="PS51037"/>
    </source>
</evidence>
<dbReference type="GO" id="GO:0006281">
    <property type="term" value="P:DNA repair"/>
    <property type="evidence" value="ECO:0007669"/>
    <property type="project" value="UniProtKB-UniRule"/>
</dbReference>
<dbReference type="PANTHER" id="PTHR23195">
    <property type="entry name" value="YEATS DOMAIN"/>
    <property type="match status" value="1"/>
</dbReference>
<evidence type="ECO:0000256" key="8">
    <source>
        <dbReference type="SAM" id="MobiDB-lite"/>
    </source>
</evidence>
<keyword evidence="7" id="KW-0227">DNA damage</keyword>
<keyword evidence="7" id="KW-0805">Transcription regulation</keyword>
<evidence type="ECO:0000256" key="2">
    <source>
        <dbReference type="ARBA" id="ARBA00022771"/>
    </source>
</evidence>
<feature type="compositionally biased region" description="Acidic residues" evidence="8">
    <location>
        <begin position="260"/>
        <end position="294"/>
    </location>
</feature>
<proteinExistence type="inferred from homology"/>
<keyword evidence="7" id="KW-0963">Cytoplasm</keyword>
<evidence type="ECO:0000313" key="11">
    <source>
        <dbReference type="EMBL" id="KAF2108828.1"/>
    </source>
</evidence>
<dbReference type="InterPro" id="IPR001841">
    <property type="entry name" value="Znf_RING"/>
</dbReference>
<dbReference type="PROSITE" id="PS00518">
    <property type="entry name" value="ZF_RING_1"/>
    <property type="match status" value="1"/>
</dbReference>
<evidence type="ECO:0000256" key="3">
    <source>
        <dbReference type="ARBA" id="ARBA00022833"/>
    </source>
</evidence>
<evidence type="ECO:0000313" key="12">
    <source>
        <dbReference type="Proteomes" id="UP000799770"/>
    </source>
</evidence>
<evidence type="ECO:0000256" key="6">
    <source>
        <dbReference type="PROSITE-ProRule" id="PRU00376"/>
    </source>
</evidence>
<feature type="region of interest" description="Disordered" evidence="8">
    <location>
        <begin position="260"/>
        <end position="313"/>
    </location>
</feature>
<keyword evidence="7" id="KW-0175">Coiled coil</keyword>
<dbReference type="SMART" id="SM00184">
    <property type="entry name" value="RING"/>
    <property type="match status" value="1"/>
</dbReference>
<dbReference type="GO" id="GO:0008270">
    <property type="term" value="F:zinc ion binding"/>
    <property type="evidence" value="ECO:0007669"/>
    <property type="project" value="UniProtKB-KW"/>
</dbReference>
<keyword evidence="2 5" id="KW-0863">Zinc-finger</keyword>
<evidence type="ECO:0000256" key="4">
    <source>
        <dbReference type="ARBA" id="ARBA00023242"/>
    </source>
</evidence>
<comment type="subcellular location">
    <subcellularLocation>
        <location evidence="7">Nucleus</location>
    </subcellularLocation>
    <subcellularLocation>
        <location evidence="7">Cytoplasm</location>
    </subcellularLocation>
</comment>
<feature type="domain" description="RING-type" evidence="9">
    <location>
        <begin position="17"/>
        <end position="90"/>
    </location>
</feature>